<dbReference type="Proteomes" id="UP000494206">
    <property type="component" value="Unassembled WGS sequence"/>
</dbReference>
<gene>
    <name evidence="1" type="ORF">CBOVIS_LOCUS2343</name>
</gene>
<proteinExistence type="predicted"/>
<keyword evidence="2" id="KW-1185">Reference proteome</keyword>
<reference evidence="1 2" key="1">
    <citation type="submission" date="2020-04" db="EMBL/GenBank/DDBJ databases">
        <authorList>
            <person name="Laetsch R D."/>
            <person name="Stevens L."/>
            <person name="Kumar S."/>
            <person name="Blaxter L. M."/>
        </authorList>
    </citation>
    <scope>NUCLEOTIDE SEQUENCE [LARGE SCALE GENOMIC DNA]</scope>
</reference>
<evidence type="ECO:0000313" key="1">
    <source>
        <dbReference type="EMBL" id="CAB3399177.1"/>
    </source>
</evidence>
<evidence type="ECO:0000313" key="2">
    <source>
        <dbReference type="Proteomes" id="UP000494206"/>
    </source>
</evidence>
<name>A0A8S1EHZ1_9PELO</name>
<protein>
    <submittedName>
        <fullName evidence="1">Uncharacterized protein</fullName>
    </submittedName>
</protein>
<accession>A0A8S1EHZ1</accession>
<organism evidence="1 2">
    <name type="scientific">Caenorhabditis bovis</name>
    <dbReference type="NCBI Taxonomy" id="2654633"/>
    <lineage>
        <taxon>Eukaryota</taxon>
        <taxon>Metazoa</taxon>
        <taxon>Ecdysozoa</taxon>
        <taxon>Nematoda</taxon>
        <taxon>Chromadorea</taxon>
        <taxon>Rhabditida</taxon>
        <taxon>Rhabditina</taxon>
        <taxon>Rhabditomorpha</taxon>
        <taxon>Rhabditoidea</taxon>
        <taxon>Rhabditidae</taxon>
        <taxon>Peloderinae</taxon>
        <taxon>Caenorhabditis</taxon>
    </lineage>
</organism>
<comment type="caution">
    <text evidence="1">The sequence shown here is derived from an EMBL/GenBank/DDBJ whole genome shotgun (WGS) entry which is preliminary data.</text>
</comment>
<sequence>MVYGVYPHWKNKITGESLPKTIFFQMEVFTIDEIKNNNVKFYPTKNTLDYTKNSLENFFEGSLRLHYFGLDNVNNTVDKLLQDFREAFTMIDNQYISIEQCLLFNYPVAVLQKLGKRMEHEKKFGTMDLFEENNDEFTYRLKLAMKQAVDAFRKASENLKVFIEMM</sequence>
<dbReference type="EMBL" id="CADEPM010000002">
    <property type="protein sequence ID" value="CAB3399177.1"/>
    <property type="molecule type" value="Genomic_DNA"/>
</dbReference>
<dbReference type="AlphaFoldDB" id="A0A8S1EHZ1"/>